<dbReference type="EMBL" id="UINC01193787">
    <property type="protein sequence ID" value="SVE09564.1"/>
    <property type="molecule type" value="Genomic_DNA"/>
</dbReference>
<accession>A0A383APF3</accession>
<evidence type="ECO:0000313" key="1">
    <source>
        <dbReference type="EMBL" id="SVE09564.1"/>
    </source>
</evidence>
<reference evidence="1" key="1">
    <citation type="submission" date="2018-05" db="EMBL/GenBank/DDBJ databases">
        <authorList>
            <person name="Lanie J.A."/>
            <person name="Ng W.-L."/>
            <person name="Kazmierczak K.M."/>
            <person name="Andrzejewski T.M."/>
            <person name="Davidsen T.M."/>
            <person name="Wayne K.J."/>
            <person name="Tettelin H."/>
            <person name="Glass J.I."/>
            <person name="Rusch D."/>
            <person name="Podicherti R."/>
            <person name="Tsui H.-C.T."/>
            <person name="Winkler M.E."/>
        </authorList>
    </citation>
    <scope>NUCLEOTIDE SEQUENCE</scope>
</reference>
<organism evidence="1">
    <name type="scientific">marine metagenome</name>
    <dbReference type="NCBI Taxonomy" id="408172"/>
    <lineage>
        <taxon>unclassified sequences</taxon>
        <taxon>metagenomes</taxon>
        <taxon>ecological metagenomes</taxon>
    </lineage>
</organism>
<name>A0A383APF3_9ZZZZ</name>
<feature type="non-terminal residue" evidence="1">
    <location>
        <position position="64"/>
    </location>
</feature>
<gene>
    <name evidence="1" type="ORF">METZ01_LOCUS462418</name>
</gene>
<sequence length="64" mass="7328">MFSNKTIVKLISTGGLILFASLAWGQTYTSVPVKYEDGWWLEFKDNSRLSFKKNQGKLALQWKG</sequence>
<proteinExistence type="predicted"/>
<dbReference type="AlphaFoldDB" id="A0A383APF3"/>
<protein>
    <submittedName>
        <fullName evidence="1">Uncharacterized protein</fullName>
    </submittedName>
</protein>